<proteinExistence type="inferred from homology"/>
<evidence type="ECO:0000256" key="5">
    <source>
        <dbReference type="ARBA" id="ARBA00032806"/>
    </source>
</evidence>
<evidence type="ECO:0000256" key="1">
    <source>
        <dbReference type="ARBA" id="ARBA00015647"/>
    </source>
</evidence>
<dbReference type="GO" id="GO:0005524">
    <property type="term" value="F:ATP binding"/>
    <property type="evidence" value="ECO:0007669"/>
    <property type="project" value="UniProtKB-KW"/>
</dbReference>
<evidence type="ECO:0000256" key="3">
    <source>
        <dbReference type="ARBA" id="ARBA00022840"/>
    </source>
</evidence>
<dbReference type="EMBL" id="CASHTH010001466">
    <property type="protein sequence ID" value="CAI8015799.1"/>
    <property type="molecule type" value="Genomic_DNA"/>
</dbReference>
<dbReference type="GO" id="GO:0015940">
    <property type="term" value="P:pantothenate biosynthetic process"/>
    <property type="evidence" value="ECO:0007669"/>
    <property type="project" value="InterPro"/>
</dbReference>
<name>A0AA35RRC1_GEOBA</name>
<keyword evidence="7" id="KW-1185">Reference proteome</keyword>
<gene>
    <name evidence="6" type="ORF">GBAR_LOCUS9761</name>
</gene>
<dbReference type="InterPro" id="IPR003721">
    <property type="entry name" value="Pantoate_ligase"/>
</dbReference>
<sequence length="421" mass="45753">MGYLHEGHVSLVRRARAENATAAVSIFVNPTQFGPNEDFTTYPRDMDSDLAKLEGAGVDLVLAPPVEEVYPPNFNTHVDVGRIGERLEGEHRAGHFHGVATVVCKLLTIVRPDRAYFGQKDAQQCLVVKRLNEDLNLGAEIVVCPTIRDPDGLALSSRNVYLDAVEREAALSLFRSLQLAKELHQAGETDAAEIRSRIRRLINEQPLAAIDYISVADAENLNELETITDCVILAVEMLSPGKFDIVLSGINEGSNLGMDILVSGTVGAAIQGYYREMHSIAMSVASITNLQYDAAASAAASLVKTIAANKDLPPLFLNVNLPNAGADKIKGASMTRLGPRLYLENVERGTNGRRTHYWIKHNKLTNRPVGEDTDIFAVRNNRIAITALNGVFEPDFESPDLQPLADGVMSALGHTNGVVPI</sequence>
<reference evidence="6" key="1">
    <citation type="submission" date="2023-03" db="EMBL/GenBank/DDBJ databases">
        <authorList>
            <person name="Steffen K."/>
            <person name="Cardenas P."/>
        </authorList>
    </citation>
    <scope>NUCLEOTIDE SEQUENCE</scope>
</reference>
<evidence type="ECO:0000313" key="6">
    <source>
        <dbReference type="EMBL" id="CAI8015799.1"/>
    </source>
</evidence>
<dbReference type="Gene3D" id="3.40.1210.10">
    <property type="entry name" value="Survival protein SurE-like phosphatase/nucleotidase"/>
    <property type="match status" value="1"/>
</dbReference>
<accession>A0AA35RRC1</accession>
<comment type="caution">
    <text evidence="6">The sequence shown here is derived from an EMBL/GenBank/DDBJ whole genome shotgun (WGS) entry which is preliminary data.</text>
</comment>
<dbReference type="Gene3D" id="3.40.50.620">
    <property type="entry name" value="HUPs"/>
    <property type="match status" value="1"/>
</dbReference>
<dbReference type="SUPFAM" id="SSF64167">
    <property type="entry name" value="SurE-like"/>
    <property type="match status" value="1"/>
</dbReference>
<keyword evidence="3" id="KW-0067">ATP-binding</keyword>
<dbReference type="GO" id="GO:0016787">
    <property type="term" value="F:hydrolase activity"/>
    <property type="evidence" value="ECO:0007669"/>
    <property type="project" value="InterPro"/>
</dbReference>
<dbReference type="PANTHER" id="PTHR21299:SF1">
    <property type="entry name" value="PANTOATE--BETA-ALANINE LIGASE"/>
    <property type="match status" value="1"/>
</dbReference>
<keyword evidence="2" id="KW-0547">Nucleotide-binding</keyword>
<dbReference type="CDD" id="cd00560">
    <property type="entry name" value="PanC"/>
    <property type="match status" value="1"/>
</dbReference>
<dbReference type="InterPro" id="IPR036523">
    <property type="entry name" value="SurE-like_sf"/>
</dbReference>
<dbReference type="SUPFAM" id="SSF52374">
    <property type="entry name" value="Nucleotidylyl transferase"/>
    <property type="match status" value="1"/>
</dbReference>
<organism evidence="6 7">
    <name type="scientific">Geodia barretti</name>
    <name type="common">Barrett's horny sponge</name>
    <dbReference type="NCBI Taxonomy" id="519541"/>
    <lineage>
        <taxon>Eukaryota</taxon>
        <taxon>Metazoa</taxon>
        <taxon>Porifera</taxon>
        <taxon>Demospongiae</taxon>
        <taxon>Heteroscleromorpha</taxon>
        <taxon>Tetractinellida</taxon>
        <taxon>Astrophorina</taxon>
        <taxon>Geodiidae</taxon>
        <taxon>Geodia</taxon>
    </lineage>
</organism>
<dbReference type="HAMAP" id="MF_00158">
    <property type="entry name" value="PanC"/>
    <property type="match status" value="1"/>
</dbReference>
<dbReference type="NCBIfam" id="TIGR00018">
    <property type="entry name" value="panC"/>
    <property type="match status" value="1"/>
</dbReference>
<dbReference type="PANTHER" id="PTHR21299">
    <property type="entry name" value="CYTIDYLATE KINASE/PANTOATE-BETA-ALANINE LIGASE"/>
    <property type="match status" value="1"/>
</dbReference>
<dbReference type="GO" id="GO:0005829">
    <property type="term" value="C:cytosol"/>
    <property type="evidence" value="ECO:0007669"/>
    <property type="project" value="TreeGrafter"/>
</dbReference>
<evidence type="ECO:0000256" key="2">
    <source>
        <dbReference type="ARBA" id="ARBA00022741"/>
    </source>
</evidence>
<dbReference type="InterPro" id="IPR014729">
    <property type="entry name" value="Rossmann-like_a/b/a_fold"/>
</dbReference>
<evidence type="ECO:0000313" key="7">
    <source>
        <dbReference type="Proteomes" id="UP001174909"/>
    </source>
</evidence>
<dbReference type="GO" id="GO:0004592">
    <property type="term" value="F:pantoate-beta-alanine ligase activity"/>
    <property type="evidence" value="ECO:0007669"/>
    <property type="project" value="InterPro"/>
</dbReference>
<evidence type="ECO:0000256" key="4">
    <source>
        <dbReference type="ARBA" id="ARBA00029902"/>
    </source>
</evidence>
<dbReference type="AlphaFoldDB" id="A0AA35RRC1"/>
<dbReference type="Proteomes" id="UP001174909">
    <property type="component" value="Unassembled WGS sequence"/>
</dbReference>
<protein>
    <recommendedName>
        <fullName evidence="1">Pantoate--beta-alanine ligase</fullName>
    </recommendedName>
    <alternativeName>
        <fullName evidence="5">Pantoate-activating enzyme</fullName>
    </alternativeName>
    <alternativeName>
        <fullName evidence="4">Pantothenate synthetase</fullName>
    </alternativeName>
</protein>
<dbReference type="Pfam" id="PF02569">
    <property type="entry name" value="Pantoate_ligase"/>
    <property type="match status" value="1"/>
</dbReference>